<dbReference type="Pfam" id="PF06977">
    <property type="entry name" value="SdiA-regulated"/>
    <property type="match status" value="1"/>
</dbReference>
<dbReference type="Gene3D" id="2.120.10.30">
    <property type="entry name" value="TolB, C-terminal domain"/>
    <property type="match status" value="1"/>
</dbReference>
<comment type="similarity">
    <text evidence="2">Belongs to the YjiK family.</text>
</comment>
<comment type="subcellular location">
    <subcellularLocation>
        <location evidence="1">Cell membrane</location>
    </subcellularLocation>
</comment>
<evidence type="ECO:0000313" key="6">
    <source>
        <dbReference type="EMBL" id="TDG35883.1"/>
    </source>
</evidence>
<dbReference type="SUPFAM" id="SSF50956">
    <property type="entry name" value="Thermostable phytase (3-phytase)"/>
    <property type="match status" value="1"/>
</dbReference>
<feature type="signal peptide" evidence="5">
    <location>
        <begin position="1"/>
        <end position="27"/>
    </location>
</feature>
<evidence type="ECO:0000256" key="3">
    <source>
        <dbReference type="ARBA" id="ARBA00022475"/>
    </source>
</evidence>
<keyword evidence="4" id="KW-0472">Membrane</keyword>
<name>A0A4V3A016_9SPHI</name>
<dbReference type="Proteomes" id="UP000295668">
    <property type="component" value="Unassembled WGS sequence"/>
</dbReference>
<accession>A0A4V3A016</accession>
<feature type="chain" id="PRO_5020748076" evidence="5">
    <location>
        <begin position="28"/>
        <end position="286"/>
    </location>
</feature>
<comment type="caution">
    <text evidence="6">The sequence shown here is derived from an EMBL/GenBank/DDBJ whole genome shotgun (WGS) entry which is preliminary data.</text>
</comment>
<reference evidence="6 7" key="1">
    <citation type="submission" date="2019-02" db="EMBL/GenBank/DDBJ databases">
        <title>Pedobacter sp. nov., a novel speices isolated from soil of pinguins habitat in Antarcitica.</title>
        <authorList>
            <person name="He R.-H."/>
        </authorList>
    </citation>
    <scope>NUCLEOTIDE SEQUENCE [LARGE SCALE GENOMIC DNA]</scope>
    <source>
        <strain evidence="6 7">E01020</strain>
    </source>
</reference>
<organism evidence="6 7">
    <name type="scientific">Pedobacter changchengzhani</name>
    <dbReference type="NCBI Taxonomy" id="2529274"/>
    <lineage>
        <taxon>Bacteria</taxon>
        <taxon>Pseudomonadati</taxon>
        <taxon>Bacteroidota</taxon>
        <taxon>Sphingobacteriia</taxon>
        <taxon>Sphingobacteriales</taxon>
        <taxon>Sphingobacteriaceae</taxon>
        <taxon>Pedobacter</taxon>
    </lineage>
</organism>
<dbReference type="GO" id="GO:0005886">
    <property type="term" value="C:plasma membrane"/>
    <property type="evidence" value="ECO:0007669"/>
    <property type="project" value="UniProtKB-SubCell"/>
</dbReference>
<keyword evidence="5" id="KW-0732">Signal</keyword>
<dbReference type="AlphaFoldDB" id="A0A4V3A016"/>
<dbReference type="EMBL" id="SJCY01000007">
    <property type="protein sequence ID" value="TDG35883.1"/>
    <property type="molecule type" value="Genomic_DNA"/>
</dbReference>
<evidence type="ECO:0000256" key="2">
    <source>
        <dbReference type="ARBA" id="ARBA00009852"/>
    </source>
</evidence>
<sequence length="286" mass="31403">MLNHTNNSALKLIVAFGIFTAISCVEAKTEATLPGYDLSKPIKYNMPQRLFEISGIAFVNGDPSKVYAIQDEEGYLFSLGLKDKEAKLSKFAGKGDYEDLSISNNQVIILKSNGELHTMPLSGTNGDEATNVQAFKGLVPKAEYEGLYADEQANTIYVLNKQSKASKDTPIFKLKLAADGVLTPAGESLIAHSDIVKFTGDKKFKFHPSALAKNKATNEWFILSSVNKMIVVTDENFKIKAVYPLKGGYFNQPEGIAFDKDQNLYISNEGGTLQAGNILMFKHLQK</sequence>
<gene>
    <name evidence="6" type="ORF">EZJ43_11035</name>
</gene>
<evidence type="ECO:0000256" key="4">
    <source>
        <dbReference type="ARBA" id="ARBA00023136"/>
    </source>
</evidence>
<dbReference type="InterPro" id="IPR011042">
    <property type="entry name" value="6-blade_b-propeller_TolB-like"/>
</dbReference>
<dbReference type="InterPro" id="IPR009722">
    <property type="entry name" value="YjiK/CarP"/>
</dbReference>
<keyword evidence="3" id="KW-1003">Cell membrane</keyword>
<dbReference type="RefSeq" id="WP_133262774.1">
    <property type="nucleotide sequence ID" value="NZ_SJCY01000007.1"/>
</dbReference>
<keyword evidence="7" id="KW-1185">Reference proteome</keyword>
<proteinExistence type="inferred from homology"/>
<evidence type="ECO:0000256" key="5">
    <source>
        <dbReference type="SAM" id="SignalP"/>
    </source>
</evidence>
<dbReference type="OrthoDB" id="5292493at2"/>
<evidence type="ECO:0000256" key="1">
    <source>
        <dbReference type="ARBA" id="ARBA00004236"/>
    </source>
</evidence>
<evidence type="ECO:0000313" key="7">
    <source>
        <dbReference type="Proteomes" id="UP000295668"/>
    </source>
</evidence>
<protein>
    <submittedName>
        <fullName evidence="6">SdiA-regulated family protein</fullName>
    </submittedName>
</protein>